<dbReference type="GO" id="GO:0003700">
    <property type="term" value="F:DNA-binding transcription factor activity"/>
    <property type="evidence" value="ECO:0007669"/>
    <property type="project" value="InterPro"/>
</dbReference>
<feature type="region of interest" description="Disordered" evidence="8">
    <location>
        <begin position="1"/>
        <end position="27"/>
    </location>
</feature>
<proteinExistence type="inferred from homology"/>
<evidence type="ECO:0000256" key="7">
    <source>
        <dbReference type="ARBA" id="ARBA00023242"/>
    </source>
</evidence>
<dbReference type="PROSITE" id="PS51032">
    <property type="entry name" value="AP2_ERF"/>
    <property type="match status" value="1"/>
</dbReference>
<evidence type="ECO:0000256" key="1">
    <source>
        <dbReference type="ARBA" id="ARBA00004123"/>
    </source>
</evidence>
<dbReference type="Gene3D" id="3.30.730.10">
    <property type="entry name" value="AP2/ERF domain"/>
    <property type="match status" value="1"/>
</dbReference>
<comment type="subcellular location">
    <subcellularLocation>
        <location evidence="1">Nucleus</location>
    </subcellularLocation>
</comment>
<evidence type="ECO:0000256" key="4">
    <source>
        <dbReference type="ARBA" id="ARBA00023015"/>
    </source>
</evidence>
<evidence type="ECO:0000256" key="8">
    <source>
        <dbReference type="SAM" id="MobiDB-lite"/>
    </source>
</evidence>
<dbReference type="Proteomes" id="UP000298416">
    <property type="component" value="Unassembled WGS sequence"/>
</dbReference>
<comment type="similarity">
    <text evidence="2">Belongs to the AP2/ERF transcription factor family. RAV subfamily.</text>
</comment>
<gene>
    <name evidence="10" type="ORF">SASPL_118748</name>
</gene>
<evidence type="ECO:0000256" key="2">
    <source>
        <dbReference type="ARBA" id="ARBA00009089"/>
    </source>
</evidence>
<dbReference type="CDD" id="cd00018">
    <property type="entry name" value="AP2"/>
    <property type="match status" value="1"/>
</dbReference>
<feature type="compositionally biased region" description="Polar residues" evidence="8">
    <location>
        <begin position="1"/>
        <end position="19"/>
    </location>
</feature>
<evidence type="ECO:0000259" key="9">
    <source>
        <dbReference type="PROSITE" id="PS51032"/>
    </source>
</evidence>
<dbReference type="InterPro" id="IPR036955">
    <property type="entry name" value="AP2/ERF_dom_sf"/>
</dbReference>
<dbReference type="AlphaFoldDB" id="A0A8X8Y092"/>
<dbReference type="GO" id="GO:0009873">
    <property type="term" value="P:ethylene-activated signaling pathway"/>
    <property type="evidence" value="ECO:0007669"/>
    <property type="project" value="UniProtKB-KW"/>
</dbReference>
<evidence type="ECO:0000256" key="6">
    <source>
        <dbReference type="ARBA" id="ARBA00023163"/>
    </source>
</evidence>
<evidence type="ECO:0000256" key="3">
    <source>
        <dbReference type="ARBA" id="ARBA00022745"/>
    </source>
</evidence>
<accession>A0A8X8Y092</accession>
<dbReference type="InterPro" id="IPR001471">
    <property type="entry name" value="AP2/ERF_dom"/>
</dbReference>
<dbReference type="PANTHER" id="PTHR31677">
    <property type="entry name" value="AP2 DOMAIN CLASS TRANSCRIPTION FACTOR"/>
    <property type="match status" value="1"/>
</dbReference>
<keyword evidence="11" id="KW-1185">Reference proteome</keyword>
<reference evidence="10" key="2">
    <citation type="submission" date="2020-08" db="EMBL/GenBank/DDBJ databases">
        <title>Plant Genome Project.</title>
        <authorList>
            <person name="Zhang R.-G."/>
        </authorList>
    </citation>
    <scope>NUCLEOTIDE SEQUENCE</scope>
    <source>
        <strain evidence="10">Huo1</strain>
        <tissue evidence="10">Leaf</tissue>
    </source>
</reference>
<keyword evidence="4" id="KW-0805">Transcription regulation</keyword>
<dbReference type="GO" id="GO:0003677">
    <property type="term" value="F:DNA binding"/>
    <property type="evidence" value="ECO:0007669"/>
    <property type="project" value="UniProtKB-KW"/>
</dbReference>
<evidence type="ECO:0000313" key="10">
    <source>
        <dbReference type="EMBL" id="KAG6422184.1"/>
    </source>
</evidence>
<dbReference type="FunFam" id="3.30.730.10:FF:000008">
    <property type="entry name" value="AP2 domain-containing protein RAP2.8"/>
    <property type="match status" value="1"/>
</dbReference>
<keyword evidence="7" id="KW-0539">Nucleus</keyword>
<keyword evidence="3" id="KW-0936">Ethylene signaling pathway</keyword>
<evidence type="ECO:0000256" key="5">
    <source>
        <dbReference type="ARBA" id="ARBA00023125"/>
    </source>
</evidence>
<dbReference type="SUPFAM" id="SSF54171">
    <property type="entry name" value="DNA-binding domain"/>
    <property type="match status" value="1"/>
</dbReference>
<name>A0A8X8Y092_SALSN</name>
<dbReference type="SMART" id="SM00380">
    <property type="entry name" value="AP2"/>
    <property type="match status" value="1"/>
</dbReference>
<dbReference type="EMBL" id="PNBA02000006">
    <property type="protein sequence ID" value="KAG6422184.1"/>
    <property type="molecule type" value="Genomic_DNA"/>
</dbReference>
<keyword evidence="6" id="KW-0804">Transcription</keyword>
<organism evidence="10">
    <name type="scientific">Salvia splendens</name>
    <name type="common">Scarlet sage</name>
    <dbReference type="NCBI Taxonomy" id="180675"/>
    <lineage>
        <taxon>Eukaryota</taxon>
        <taxon>Viridiplantae</taxon>
        <taxon>Streptophyta</taxon>
        <taxon>Embryophyta</taxon>
        <taxon>Tracheophyta</taxon>
        <taxon>Spermatophyta</taxon>
        <taxon>Magnoliopsida</taxon>
        <taxon>eudicotyledons</taxon>
        <taxon>Gunneridae</taxon>
        <taxon>Pentapetalae</taxon>
        <taxon>asterids</taxon>
        <taxon>lamiids</taxon>
        <taxon>Lamiales</taxon>
        <taxon>Lamiaceae</taxon>
        <taxon>Nepetoideae</taxon>
        <taxon>Mentheae</taxon>
        <taxon>Salviinae</taxon>
        <taxon>Salvia</taxon>
        <taxon>Salvia subgen. Calosphace</taxon>
        <taxon>core Calosphace</taxon>
    </lineage>
</organism>
<feature type="domain" description="AP2/ERF" evidence="9">
    <location>
        <begin position="49"/>
        <end position="104"/>
    </location>
</feature>
<dbReference type="GO" id="GO:0005634">
    <property type="term" value="C:nucleus"/>
    <property type="evidence" value="ECO:0007669"/>
    <property type="project" value="UniProtKB-SubCell"/>
</dbReference>
<comment type="caution">
    <text evidence="10">The sequence shown here is derived from an EMBL/GenBank/DDBJ whole genome shotgun (WGS) entry which is preliminary data.</text>
</comment>
<keyword evidence="5" id="KW-0238">DNA-binding</keyword>
<protein>
    <recommendedName>
        <fullName evidence="9">AP2/ERF domain-containing protein</fullName>
    </recommendedName>
</protein>
<dbReference type="PANTHER" id="PTHR31677:SF196">
    <property type="entry name" value="ETHYLENE-RESPONSIVE TRANSCRIPTION FACTOR ERF109"/>
    <property type="match status" value="1"/>
</dbReference>
<dbReference type="InterPro" id="IPR016177">
    <property type="entry name" value="DNA-bd_dom_sf"/>
</dbReference>
<reference evidence="10" key="1">
    <citation type="submission" date="2018-01" db="EMBL/GenBank/DDBJ databases">
        <authorList>
            <person name="Mao J.F."/>
        </authorList>
    </citation>
    <scope>NUCLEOTIDE SEQUENCE</scope>
    <source>
        <strain evidence="10">Huo1</strain>
        <tissue evidence="10">Leaf</tissue>
    </source>
</reference>
<sequence length="202" mass="22231">MDGSSIDQITSSESKSITSPPGKKLRRAGSVIIDAGFEEASSRKVPSSQFKGVVSQPNAQWGAQIYDKHKRVWLGTFKDEEVAARAFDVASHRFRGRDAAPNFNPLSDDEIAFLNSHSKDEIVDMLRKHTYRDELAQSLLERGDGRGSSRSTGPDRQLYIDWHVTDSGLNGPIDTGRAEPAMLRLFGVNVLEVPRNSGGDES</sequence>
<evidence type="ECO:0000313" key="11">
    <source>
        <dbReference type="Proteomes" id="UP000298416"/>
    </source>
</evidence>